<dbReference type="NCBIfam" id="TIGR00757">
    <property type="entry name" value="RNaseEG"/>
    <property type="match status" value="1"/>
</dbReference>
<proteinExistence type="inferred from homology"/>
<dbReference type="PANTHER" id="PTHR30001:SF1">
    <property type="entry name" value="RIBONUCLEASE E_G-LIKE PROTEIN, CHLOROPLASTIC"/>
    <property type="match status" value="1"/>
</dbReference>
<dbReference type="InterPro" id="IPR028878">
    <property type="entry name" value="RNase_E"/>
</dbReference>
<comment type="function">
    <text evidence="15">Endoribonuclease that plays a central role in RNA processing and decay. Required for the maturation of 5S and 16S rRNAs and the majority of tRNAs. Also involved in the degradation of most mRNAs.</text>
</comment>
<keyword evidence="15" id="KW-0820">tRNA-binding</keyword>
<keyword evidence="11 15" id="KW-0378">Hydrolase</keyword>
<evidence type="ECO:0000256" key="2">
    <source>
        <dbReference type="ARBA" id="ARBA00022475"/>
    </source>
</evidence>
<dbReference type="InterPro" id="IPR019307">
    <property type="entry name" value="RNA-bd_AU-1/RNase_E/G"/>
</dbReference>
<evidence type="ECO:0000256" key="6">
    <source>
        <dbReference type="ARBA" id="ARBA00022694"/>
    </source>
</evidence>
<dbReference type="CDD" id="cd04453">
    <property type="entry name" value="S1_RNase_E"/>
    <property type="match status" value="1"/>
</dbReference>
<evidence type="ECO:0000256" key="11">
    <source>
        <dbReference type="ARBA" id="ARBA00022801"/>
    </source>
</evidence>
<evidence type="ECO:0000256" key="14">
    <source>
        <dbReference type="ARBA" id="ARBA00023136"/>
    </source>
</evidence>
<keyword evidence="6 15" id="KW-0819">tRNA processing</keyword>
<feature type="compositionally biased region" description="Low complexity" evidence="16">
    <location>
        <begin position="581"/>
        <end position="595"/>
    </location>
</feature>
<dbReference type="GO" id="GO:0009898">
    <property type="term" value="C:cytoplasmic side of plasma membrane"/>
    <property type="evidence" value="ECO:0007669"/>
    <property type="project" value="UniProtKB-UniRule"/>
</dbReference>
<comment type="cofactor">
    <cofactor evidence="15">
        <name>Zn(2+)</name>
        <dbReference type="ChEBI" id="CHEBI:29105"/>
    </cofactor>
    <text evidence="15">Binds 2 Zn(2+) ions per homotetramer.</text>
</comment>
<feature type="compositionally biased region" description="Basic residues" evidence="16">
    <location>
        <begin position="651"/>
        <end position="660"/>
    </location>
</feature>
<dbReference type="InterPro" id="IPR012340">
    <property type="entry name" value="NA-bd_OB-fold"/>
</dbReference>
<dbReference type="HAMAP" id="MF_00970">
    <property type="entry name" value="RNase_E"/>
    <property type="match status" value="1"/>
</dbReference>
<evidence type="ECO:0000256" key="3">
    <source>
        <dbReference type="ARBA" id="ARBA00022490"/>
    </source>
</evidence>
<keyword evidence="3 15" id="KW-0963">Cytoplasm</keyword>
<dbReference type="Gene3D" id="2.40.50.140">
    <property type="entry name" value="Nucleic acid-binding proteins"/>
    <property type="match status" value="1"/>
</dbReference>
<evidence type="ECO:0000256" key="10">
    <source>
        <dbReference type="ARBA" id="ARBA00022759"/>
    </source>
</evidence>
<dbReference type="GO" id="GO:0019843">
    <property type="term" value="F:rRNA binding"/>
    <property type="evidence" value="ECO:0007669"/>
    <property type="project" value="UniProtKB-KW"/>
</dbReference>
<dbReference type="InterPro" id="IPR048583">
    <property type="entry name" value="RNase_E_G_thioredoxin-like"/>
</dbReference>
<dbReference type="Gene3D" id="3.40.1260.20">
    <property type="entry name" value="Ribonuclease E, catalytic domain"/>
    <property type="match status" value="1"/>
</dbReference>
<keyword evidence="8 15" id="KW-0479">Metal-binding</keyword>
<dbReference type="PANTHER" id="PTHR30001">
    <property type="entry name" value="RIBONUCLEASE"/>
    <property type="match status" value="1"/>
</dbReference>
<evidence type="ECO:0000256" key="15">
    <source>
        <dbReference type="HAMAP-Rule" id="MF_00970"/>
    </source>
</evidence>
<dbReference type="eggNOG" id="COG1530">
    <property type="taxonomic scope" value="Bacteria"/>
</dbReference>
<evidence type="ECO:0000256" key="9">
    <source>
        <dbReference type="ARBA" id="ARBA00022730"/>
    </source>
</evidence>
<keyword evidence="12 15" id="KW-0460">Magnesium</keyword>
<dbReference type="PATRIC" id="fig|1198232.3.peg.1247"/>
<feature type="compositionally biased region" description="Polar residues" evidence="16">
    <location>
        <begin position="619"/>
        <end position="629"/>
    </location>
</feature>
<feature type="compositionally biased region" description="Basic and acidic residues" evidence="16">
    <location>
        <begin position="679"/>
        <end position="715"/>
    </location>
</feature>
<keyword evidence="9 15" id="KW-0699">rRNA-binding</keyword>
<dbReference type="InterPro" id="IPR004659">
    <property type="entry name" value="RNase_E/G"/>
</dbReference>
<reference evidence="19" key="2">
    <citation type="journal article" date="2016" name="Environ. Microbiol. Rep.">
        <title>Analysis of defence systems and a conjugative IncP-1 plasmid in the marine polyaromatic hydrocarbons-degrading bacterium Cycloclasticus sp. 78-ME.</title>
        <authorList>
            <person name="Yakimov M.M."/>
            <person name="Crisafi F."/>
            <person name="Messina E."/>
            <person name="Smedile F."/>
            <person name="Lopatina A."/>
            <person name="Denaro R."/>
            <person name="Pieper D.H."/>
            <person name="Golyshin P.N."/>
            <person name="Giuliano L."/>
        </authorList>
    </citation>
    <scope>NUCLEOTIDE SEQUENCE [LARGE SCALE GENOMIC DNA]</scope>
    <source>
        <strain evidence="19">78-ME</strain>
    </source>
</reference>
<dbReference type="SMART" id="SM00316">
    <property type="entry name" value="S1"/>
    <property type="match status" value="1"/>
</dbReference>
<name>S5T716_9GAMM</name>
<dbReference type="GO" id="GO:0005737">
    <property type="term" value="C:cytoplasm"/>
    <property type="evidence" value="ECO:0007669"/>
    <property type="project" value="UniProtKB-SubCell"/>
</dbReference>
<evidence type="ECO:0000313" key="18">
    <source>
        <dbReference type="EMBL" id="AGS39576.1"/>
    </source>
</evidence>
<feature type="compositionally biased region" description="Basic residues" evidence="16">
    <location>
        <begin position="726"/>
        <end position="737"/>
    </location>
</feature>
<comment type="subcellular location">
    <subcellularLocation>
        <location evidence="15">Cytoplasm</location>
    </subcellularLocation>
    <subcellularLocation>
        <location evidence="15">Cell inner membrane</location>
        <topology evidence="15">Peripheral membrane protein</topology>
        <orientation evidence="15">Cytoplasmic side</orientation>
    </subcellularLocation>
</comment>
<feature type="binding site" evidence="15">
    <location>
        <position position="307"/>
    </location>
    <ligand>
        <name>Mg(2+)</name>
        <dbReference type="ChEBI" id="CHEBI:18420"/>
        <note>catalytic</note>
    </ligand>
</feature>
<keyword evidence="10 15" id="KW-0255">Endonuclease</keyword>
<comment type="similarity">
    <text evidence="15">Belongs to the RNase E/G family. RNase E subfamily.</text>
</comment>
<dbReference type="HOGENOM" id="CLU_003468_0_0_6"/>
<dbReference type="GO" id="GO:0006364">
    <property type="term" value="P:rRNA processing"/>
    <property type="evidence" value="ECO:0007669"/>
    <property type="project" value="UniProtKB-UniRule"/>
</dbReference>
<dbReference type="eggNOG" id="COG3147">
    <property type="taxonomic scope" value="Bacteria"/>
</dbReference>
<evidence type="ECO:0000256" key="8">
    <source>
        <dbReference type="ARBA" id="ARBA00022723"/>
    </source>
</evidence>
<dbReference type="GO" id="GO:0006402">
    <property type="term" value="P:mRNA catabolic process"/>
    <property type="evidence" value="ECO:0007669"/>
    <property type="project" value="UniProtKB-UniRule"/>
</dbReference>
<comment type="cofactor">
    <cofactor evidence="15">
        <name>Mg(2+)</name>
        <dbReference type="ChEBI" id="CHEBI:18420"/>
    </cofactor>
    <text evidence="15">Binds 1 Mg(2+) ion per subunit.</text>
</comment>
<evidence type="ECO:0000259" key="17">
    <source>
        <dbReference type="PROSITE" id="PS50126"/>
    </source>
</evidence>
<dbReference type="EC" id="3.1.26.12" evidence="15"/>
<feature type="binding site" evidence="15">
    <location>
        <position position="411"/>
    </location>
    <ligand>
        <name>Zn(2+)</name>
        <dbReference type="ChEBI" id="CHEBI:29105"/>
        <note>ligand shared between dimeric partners</note>
    </ligand>
</feature>
<evidence type="ECO:0000256" key="7">
    <source>
        <dbReference type="ARBA" id="ARBA00022722"/>
    </source>
</evidence>
<evidence type="ECO:0000256" key="5">
    <source>
        <dbReference type="ARBA" id="ARBA00022552"/>
    </source>
</evidence>
<dbReference type="GO" id="GO:0000287">
    <property type="term" value="F:magnesium ion binding"/>
    <property type="evidence" value="ECO:0007669"/>
    <property type="project" value="UniProtKB-UniRule"/>
</dbReference>
<keyword evidence="14 15" id="KW-0472">Membrane</keyword>
<dbReference type="Pfam" id="PF00575">
    <property type="entry name" value="S1"/>
    <property type="match status" value="1"/>
</dbReference>
<evidence type="ECO:0000256" key="1">
    <source>
        <dbReference type="ARBA" id="ARBA00005663"/>
    </source>
</evidence>
<comment type="subunit">
    <text evidence="15">Component of the RNA degradosome, which is a multiprotein complex involved in RNA processing and mRNA degradation. Within the RNA degradosome, RNase E assembles into a homotetramer formed by a dimer of dimers.</text>
</comment>
<feature type="compositionally biased region" description="Polar residues" evidence="16">
    <location>
        <begin position="747"/>
        <end position="758"/>
    </location>
</feature>
<keyword evidence="13 15" id="KW-0694">RNA-binding</keyword>
<keyword evidence="2 15" id="KW-1003">Cell membrane</keyword>
<feature type="compositionally biased region" description="Basic residues" evidence="16">
    <location>
        <begin position="599"/>
        <end position="609"/>
    </location>
</feature>
<feature type="binding site" evidence="15">
    <location>
        <position position="408"/>
    </location>
    <ligand>
        <name>Zn(2+)</name>
        <dbReference type="ChEBI" id="CHEBI:29105"/>
        <note>ligand shared between dimeric partners</note>
    </ligand>
</feature>
<keyword evidence="4 15" id="KW-0997">Cell inner membrane</keyword>
<dbReference type="PROSITE" id="PS50126">
    <property type="entry name" value="S1"/>
    <property type="match status" value="1"/>
</dbReference>
<organism evidence="18 19">
    <name type="scientific">Cycloclasticus zancles 78-ME</name>
    <dbReference type="NCBI Taxonomy" id="1198232"/>
    <lineage>
        <taxon>Bacteria</taxon>
        <taxon>Pseudomonadati</taxon>
        <taxon>Pseudomonadota</taxon>
        <taxon>Gammaproteobacteria</taxon>
        <taxon>Thiotrichales</taxon>
        <taxon>Piscirickettsiaceae</taxon>
        <taxon>Cycloclasticus</taxon>
    </lineage>
</organism>
<feature type="region of interest" description="Required for zinc-mediated homotetramerization and catalytic activity" evidence="15">
    <location>
        <begin position="408"/>
        <end position="411"/>
    </location>
</feature>
<evidence type="ECO:0000313" key="19">
    <source>
        <dbReference type="Proteomes" id="UP000015380"/>
    </source>
</evidence>
<gene>
    <name evidence="15 18" type="primary">rne</name>
    <name evidence="18" type="ORF">CYCME_1247</name>
</gene>
<dbReference type="GO" id="GO:0008995">
    <property type="term" value="F:ribonuclease E activity"/>
    <property type="evidence" value="ECO:0007669"/>
    <property type="project" value="UniProtKB-EC"/>
</dbReference>
<feature type="compositionally biased region" description="Polar residues" evidence="16">
    <location>
        <begin position="539"/>
        <end position="548"/>
    </location>
</feature>
<feature type="domain" description="S1 motif" evidence="17">
    <location>
        <begin position="47"/>
        <end position="124"/>
    </location>
</feature>
<evidence type="ECO:0000256" key="12">
    <source>
        <dbReference type="ARBA" id="ARBA00022842"/>
    </source>
</evidence>
<comment type="similarity">
    <text evidence="1">Belongs to the RNase E/G family. RNase G subfamily.</text>
</comment>
<keyword evidence="7 15" id="KW-0540">Nuclease</keyword>
<feature type="compositionally biased region" description="Basic and acidic residues" evidence="16">
    <location>
        <begin position="493"/>
        <end position="520"/>
    </location>
</feature>
<reference evidence="18 19" key="1">
    <citation type="submission" date="2013-05" db="EMBL/GenBank/DDBJ databases">
        <title>Between feast and famine: a lifestyle of most important marine PAH-degrading bacterium Cycloclasticus sp. 7ME.</title>
        <authorList>
            <person name="Yakimov M.M."/>
            <person name="Messina E."/>
            <person name="Genovese M."/>
            <person name="Denaro R."/>
            <person name="Crisafi F."/>
            <person name="Russo D."/>
            <person name="Cappello S."/>
            <person name="Santisi S."/>
            <person name="Smedile F."/>
            <person name="Golyshina O.V."/>
            <person name="Tran H."/>
            <person name="Pieper D.H."/>
            <person name="Golyshin P.N."/>
            <person name="Giuliano L."/>
        </authorList>
    </citation>
    <scope>NUCLEOTIDE SEQUENCE [LARGE SCALE GENOMIC DNA]</scope>
    <source>
        <strain evidence="18 19">78-ME</strain>
    </source>
</reference>
<dbReference type="Pfam" id="PF10150">
    <property type="entry name" value="RNase_E_G"/>
    <property type="match status" value="1"/>
</dbReference>
<dbReference type="Proteomes" id="UP000015380">
    <property type="component" value="Chromosome"/>
</dbReference>
<dbReference type="EMBL" id="CP005996">
    <property type="protein sequence ID" value="AGS39576.1"/>
    <property type="molecule type" value="Genomic_DNA"/>
</dbReference>
<dbReference type="GO" id="GO:0008270">
    <property type="term" value="F:zinc ion binding"/>
    <property type="evidence" value="ECO:0007669"/>
    <property type="project" value="UniProtKB-UniRule"/>
</dbReference>
<dbReference type="KEGG" id="cza:CYCME_1247"/>
<feature type="region of interest" description="Disordered" evidence="16">
    <location>
        <begin position="493"/>
        <end position="868"/>
    </location>
</feature>
<feature type="compositionally biased region" description="Basic and acidic residues" evidence="16">
    <location>
        <begin position="763"/>
        <end position="868"/>
    </location>
</feature>
<evidence type="ECO:0000256" key="4">
    <source>
        <dbReference type="ARBA" id="ARBA00022519"/>
    </source>
</evidence>
<dbReference type="SUPFAM" id="SSF50249">
    <property type="entry name" value="Nucleic acid-binding proteins"/>
    <property type="match status" value="1"/>
</dbReference>
<keyword evidence="19" id="KW-1185">Reference proteome</keyword>
<dbReference type="InterPro" id="IPR003029">
    <property type="entry name" value="S1_domain"/>
</dbReference>
<sequence>MRHQEKKQMKRMLINATHTEELRVALVDGQKLYDLDIEVPAREQKKSNIYKGLITRVERSLEAVFVDYGANRHGFLPFKEITGQAIGLDTQDIKDKNQIKEGLEIVVQVEKEERGNKGAALTTQISLAGSYLVLMPNNPGSGGISRRIDGDNRTALREVLDQLEIPENIGLIVRTAGVGKSVEELQWDLNYLTHLWDAISLASKDRKAPYLIFQESNFVIRSIRDYLRADIDEVLIDSEASFNLAHDFMQQIMPQYLSRVKLYEDSVPLFTRYQIESQIETAYGREVPLPSGGSIVIDPTEALTSIDINSARATKGADFETTALNINLEAADEIARQLRIRDMGGLFVIDFIDMGPTKNQRMVENRIKEAMKHDRARIQFSRISRFGLLEMSRQRIHSSLTESSLPVCPRCHGQGTIRSVESLSLSIIRILEEEAMKEHTARVVVHVPIDCATFVLNEKRSEVEQIEETHKVSLIIVPDKHLETPHYEIERIRTKEAKQDTAASHERLQNSKTRDAKPYQREAVSQETAAVKNVMPATQRPTAPSNVANDGFFKRLLSKIVPSSEKQPVKKEPAKANKTSNNQQGNQQRNANPNENKNRNRNKNRNKNRNNKDQSKQNPNTSQAANVDGSNEKTNPKPAQTKQNDAEQPSRPRRRRRSNKRSPNSDAPKSQNTNIAESKPLESKPLESKPVESKPVESKPVESKPVESKPVEAKPTETGNTGVKNGTRHPRRRRRTTSNKPKPLDTANGSPETNQGAATSKPVDVESKPVESKPVESKPVESKPVESKPVESKPVESKPVEAKPVEAKPVESKPVESKPVEAKPVEAKPVEAKPVEAKPVEAKPVEAKPVEAKPVEPKPVESLTKDQQ</sequence>
<protein>
    <recommendedName>
        <fullName evidence="15">Ribonuclease E</fullName>
        <shortName evidence="15">RNase E</shortName>
        <ecNumber evidence="15">3.1.26.12</ecNumber>
    </recommendedName>
</protein>
<evidence type="ECO:0000256" key="16">
    <source>
        <dbReference type="SAM" id="MobiDB-lite"/>
    </source>
</evidence>
<comment type="catalytic activity">
    <reaction evidence="15">
        <text>Endonucleolytic cleavage of single-stranded RNA in A- and U-rich regions.</text>
        <dbReference type="EC" id="3.1.26.12"/>
    </reaction>
</comment>
<keyword evidence="5 15" id="KW-0698">rRNA processing</keyword>
<evidence type="ECO:0000256" key="13">
    <source>
        <dbReference type="ARBA" id="ARBA00022884"/>
    </source>
</evidence>
<feature type="binding site" evidence="15">
    <location>
        <position position="350"/>
    </location>
    <ligand>
        <name>Mg(2+)</name>
        <dbReference type="ChEBI" id="CHEBI:18420"/>
        <note>catalytic</note>
    </ligand>
</feature>
<dbReference type="GO" id="GO:0000049">
    <property type="term" value="F:tRNA binding"/>
    <property type="evidence" value="ECO:0007669"/>
    <property type="project" value="UniProtKB-KW"/>
</dbReference>
<dbReference type="Pfam" id="PF20833">
    <property type="entry name" value="RNase_E_G_Thio"/>
    <property type="match status" value="1"/>
</dbReference>
<dbReference type="GO" id="GO:0008033">
    <property type="term" value="P:tRNA processing"/>
    <property type="evidence" value="ECO:0007669"/>
    <property type="project" value="UniProtKB-UniRule"/>
</dbReference>
<keyword evidence="15" id="KW-0862">Zinc</keyword>
<accession>S5T716</accession>
<feature type="compositionally biased region" description="Polar residues" evidence="16">
    <location>
        <begin position="667"/>
        <end position="676"/>
    </location>
</feature>
<dbReference type="AlphaFoldDB" id="S5T716"/>